<dbReference type="Proteomes" id="UP000283509">
    <property type="component" value="Unassembled WGS sequence"/>
</dbReference>
<evidence type="ECO:0000313" key="4">
    <source>
        <dbReference type="EMBL" id="ROT83303.1"/>
    </source>
</evidence>
<dbReference type="SUPFAM" id="SSF48371">
    <property type="entry name" value="ARM repeat"/>
    <property type="match status" value="1"/>
</dbReference>
<name>A0A3R7QLZ8_PENVA</name>
<evidence type="ECO:0000256" key="3">
    <source>
        <dbReference type="ARBA" id="ARBA00022927"/>
    </source>
</evidence>
<dbReference type="Gene3D" id="1.25.10.10">
    <property type="entry name" value="Leucine-rich Repeat Variant"/>
    <property type="match status" value="1"/>
</dbReference>
<keyword evidence="2" id="KW-0963">Cytoplasm</keyword>
<sequence length="683" mass="77430">MSLTSKYGCPSTVGKEYKQFAEWFIKTFSQGILQVLLKILDQYRNKVYISPRVLQQTLNYLEQGVGQSVAWKLLKPHMLSVIQHVLFPLMCYSDSDQELWNSDPYEYVRVKFDIYEDLVSPVTAAQALLLSTIRKRKEMLEKTMVFLMQVLTTPNVDPRHKDGVMHMIGTMGGVLLKKRVYKDQMETMIAQYVFPEFQSPFGFMRARACWILQNFDEIRFKSEQNIVAAMNCIQNALLNDHDLPVKVEAAMALSAFLASQNKAEKIVEPNIRPIVQELLKVIKETENDDLTNVMCKIVTTYTEQLTPIAVEMCTQLAATFQQVVDSEDGADEKAITAMGLLSTIETLINCMEENPEIMAQIEPITLQVVGLILSKSVMEFYEEALALIYSLTSTRISPDLWKCFEMMYQMFKVDGFDYFTEMMPALHNYITVDTEGFLSSEARVAAVFEMCKSILTQDCAEDEECHAAKLLEVVVLQCQGHINQCLPSIIQLVVERLLREVKTTELRTMLLQVVIATLYTAPDPLLQVLESTTLPNTTTTLTSHFIKHGFMTLTASLAFTIGRCACWACARSSSWPERLGVLQECHKEILPAMILLFQGLKRAYAEVLESDEDELDDAGEDYLEKLEEKVNKATASAPFAISASLQVCVCIPRLHLEYPPGQPCLAAEQLPQLFFHWVNLCIL</sequence>
<dbReference type="GO" id="GO:0005635">
    <property type="term" value="C:nuclear envelope"/>
    <property type="evidence" value="ECO:0007669"/>
    <property type="project" value="TreeGrafter"/>
</dbReference>
<dbReference type="PANTHER" id="PTHR10997:SF18">
    <property type="entry name" value="D-IMPORTIN 7_RANBP7"/>
    <property type="match status" value="1"/>
</dbReference>
<proteinExistence type="predicted"/>
<keyword evidence="5" id="KW-1185">Reference proteome</keyword>
<reference evidence="4 5" key="1">
    <citation type="submission" date="2018-04" db="EMBL/GenBank/DDBJ databases">
        <authorList>
            <person name="Zhang X."/>
            <person name="Yuan J."/>
            <person name="Li F."/>
            <person name="Xiang J."/>
        </authorList>
    </citation>
    <scope>NUCLEOTIDE SEQUENCE [LARGE SCALE GENOMIC DNA]</scope>
    <source>
        <tissue evidence="4">Muscle</tissue>
    </source>
</reference>
<dbReference type="InterPro" id="IPR011989">
    <property type="entry name" value="ARM-like"/>
</dbReference>
<evidence type="ECO:0000256" key="1">
    <source>
        <dbReference type="ARBA" id="ARBA00004496"/>
    </source>
</evidence>
<dbReference type="GO" id="GO:0005829">
    <property type="term" value="C:cytosol"/>
    <property type="evidence" value="ECO:0007669"/>
    <property type="project" value="TreeGrafter"/>
</dbReference>
<keyword evidence="3" id="KW-0653">Protein transport</keyword>
<gene>
    <name evidence="4" type="ORF">C7M84_023510</name>
</gene>
<dbReference type="STRING" id="6689.A0A3R7QLZ8"/>
<reference evidence="4 5" key="2">
    <citation type="submission" date="2019-01" db="EMBL/GenBank/DDBJ databases">
        <title>The decoding of complex shrimp genome reveals the adaptation for benthos swimmer, frequently molting mechanism and breeding impact on genome.</title>
        <authorList>
            <person name="Sun Y."/>
            <person name="Gao Y."/>
            <person name="Yu Y."/>
        </authorList>
    </citation>
    <scope>NUCLEOTIDE SEQUENCE [LARGE SCALE GENOMIC DNA]</scope>
    <source>
        <tissue evidence="4">Muscle</tissue>
    </source>
</reference>
<comment type="subcellular location">
    <subcellularLocation>
        <location evidence="1">Cytoplasm</location>
    </subcellularLocation>
</comment>
<dbReference type="GO" id="GO:0006606">
    <property type="term" value="P:protein import into nucleus"/>
    <property type="evidence" value="ECO:0007669"/>
    <property type="project" value="TreeGrafter"/>
</dbReference>
<dbReference type="PANTHER" id="PTHR10997">
    <property type="entry name" value="IMPORTIN-7, 8, 11"/>
    <property type="match status" value="1"/>
</dbReference>
<evidence type="ECO:0000313" key="5">
    <source>
        <dbReference type="Proteomes" id="UP000283509"/>
    </source>
</evidence>
<dbReference type="AlphaFoldDB" id="A0A3R7QLZ8"/>
<keyword evidence="3" id="KW-0813">Transport</keyword>
<protein>
    <submittedName>
        <fullName evidence="4">Importin-7</fullName>
    </submittedName>
</protein>
<evidence type="ECO:0000256" key="2">
    <source>
        <dbReference type="ARBA" id="ARBA00022490"/>
    </source>
</evidence>
<comment type="caution">
    <text evidence="4">The sequence shown here is derived from an EMBL/GenBank/DDBJ whole genome shotgun (WGS) entry which is preliminary data.</text>
</comment>
<accession>A0A3R7QLZ8</accession>
<dbReference type="OrthoDB" id="760868at2759"/>
<dbReference type="EMBL" id="QCYY01000703">
    <property type="protein sequence ID" value="ROT83303.1"/>
    <property type="molecule type" value="Genomic_DNA"/>
</dbReference>
<dbReference type="InterPro" id="IPR016024">
    <property type="entry name" value="ARM-type_fold"/>
</dbReference>
<organism evidence="4 5">
    <name type="scientific">Penaeus vannamei</name>
    <name type="common">Whiteleg shrimp</name>
    <name type="synonym">Litopenaeus vannamei</name>
    <dbReference type="NCBI Taxonomy" id="6689"/>
    <lineage>
        <taxon>Eukaryota</taxon>
        <taxon>Metazoa</taxon>
        <taxon>Ecdysozoa</taxon>
        <taxon>Arthropoda</taxon>
        <taxon>Crustacea</taxon>
        <taxon>Multicrustacea</taxon>
        <taxon>Malacostraca</taxon>
        <taxon>Eumalacostraca</taxon>
        <taxon>Eucarida</taxon>
        <taxon>Decapoda</taxon>
        <taxon>Dendrobranchiata</taxon>
        <taxon>Penaeoidea</taxon>
        <taxon>Penaeidae</taxon>
        <taxon>Penaeus</taxon>
    </lineage>
</organism>